<gene>
    <name evidence="2" type="ORF">EVAR_49175_1</name>
</gene>
<sequence length="160" mass="17626">MRVVARRQLCSPPFTDSAAPARPHLILTAAAPNSRLGVTRARQNITIFVFLIACHNILMAAVTHGRMVVGRDFADCTIRLDTPKCSFTAFVLHRIEFVVKKIMATNKPPEGALRECSDRCGPRECNLRCGAPAAIPSFASVFFSRNRILQLYCNAITHSA</sequence>
<organism evidence="2 3">
    <name type="scientific">Eumeta variegata</name>
    <name type="common">Bagworm moth</name>
    <name type="synonym">Eumeta japonica</name>
    <dbReference type="NCBI Taxonomy" id="151549"/>
    <lineage>
        <taxon>Eukaryota</taxon>
        <taxon>Metazoa</taxon>
        <taxon>Ecdysozoa</taxon>
        <taxon>Arthropoda</taxon>
        <taxon>Hexapoda</taxon>
        <taxon>Insecta</taxon>
        <taxon>Pterygota</taxon>
        <taxon>Neoptera</taxon>
        <taxon>Endopterygota</taxon>
        <taxon>Lepidoptera</taxon>
        <taxon>Glossata</taxon>
        <taxon>Ditrysia</taxon>
        <taxon>Tineoidea</taxon>
        <taxon>Psychidae</taxon>
        <taxon>Oiketicinae</taxon>
        <taxon>Eumeta</taxon>
    </lineage>
</organism>
<dbReference type="AlphaFoldDB" id="A0A4C1YHW9"/>
<name>A0A4C1YHW9_EUMVA</name>
<proteinExistence type="predicted"/>
<keyword evidence="1" id="KW-0812">Transmembrane</keyword>
<comment type="caution">
    <text evidence="2">The sequence shown here is derived from an EMBL/GenBank/DDBJ whole genome shotgun (WGS) entry which is preliminary data.</text>
</comment>
<keyword evidence="1" id="KW-0472">Membrane</keyword>
<reference evidence="2 3" key="1">
    <citation type="journal article" date="2019" name="Commun. Biol.">
        <title>The bagworm genome reveals a unique fibroin gene that provides high tensile strength.</title>
        <authorList>
            <person name="Kono N."/>
            <person name="Nakamura H."/>
            <person name="Ohtoshi R."/>
            <person name="Tomita M."/>
            <person name="Numata K."/>
            <person name="Arakawa K."/>
        </authorList>
    </citation>
    <scope>NUCLEOTIDE SEQUENCE [LARGE SCALE GENOMIC DNA]</scope>
</reference>
<keyword evidence="1" id="KW-1133">Transmembrane helix</keyword>
<evidence type="ECO:0000313" key="2">
    <source>
        <dbReference type="EMBL" id="GBP74594.1"/>
    </source>
</evidence>
<dbReference type="EMBL" id="BGZK01001214">
    <property type="protein sequence ID" value="GBP74594.1"/>
    <property type="molecule type" value="Genomic_DNA"/>
</dbReference>
<dbReference type="Proteomes" id="UP000299102">
    <property type="component" value="Unassembled WGS sequence"/>
</dbReference>
<accession>A0A4C1YHW9</accession>
<evidence type="ECO:0000256" key="1">
    <source>
        <dbReference type="SAM" id="Phobius"/>
    </source>
</evidence>
<evidence type="ECO:0000313" key="3">
    <source>
        <dbReference type="Proteomes" id="UP000299102"/>
    </source>
</evidence>
<keyword evidence="3" id="KW-1185">Reference proteome</keyword>
<feature type="transmembrane region" description="Helical" evidence="1">
    <location>
        <begin position="45"/>
        <end position="63"/>
    </location>
</feature>
<protein>
    <submittedName>
        <fullName evidence="2">Uncharacterized protein</fullName>
    </submittedName>
</protein>